<gene>
    <name evidence="2" type="ORF">ACFOZY_01250</name>
</gene>
<dbReference type="InterPro" id="IPR002934">
    <property type="entry name" value="Polymerase_NTP_transf_dom"/>
</dbReference>
<protein>
    <submittedName>
        <fullName evidence="2">Nucleotidyltransferase domain-containing protein</fullName>
    </submittedName>
</protein>
<evidence type="ECO:0000313" key="3">
    <source>
        <dbReference type="Proteomes" id="UP001595817"/>
    </source>
</evidence>
<dbReference type="Gene3D" id="3.30.460.10">
    <property type="entry name" value="Beta Polymerase, domain 2"/>
    <property type="match status" value="1"/>
</dbReference>
<dbReference type="EMBL" id="JBHSEC010000001">
    <property type="protein sequence ID" value="MFC4409054.1"/>
    <property type="molecule type" value="Genomic_DNA"/>
</dbReference>
<dbReference type="CDD" id="cd05403">
    <property type="entry name" value="NT_KNTase_like"/>
    <property type="match status" value="1"/>
</dbReference>
<dbReference type="InterPro" id="IPR043519">
    <property type="entry name" value="NT_sf"/>
</dbReference>
<dbReference type="Pfam" id="PF01909">
    <property type="entry name" value="NTP_transf_2"/>
    <property type="match status" value="1"/>
</dbReference>
<accession>A0ABV8X1R9</accession>
<feature type="domain" description="Polymerase nucleotidyl transferase" evidence="1">
    <location>
        <begin position="8"/>
        <end position="78"/>
    </location>
</feature>
<evidence type="ECO:0000313" key="2">
    <source>
        <dbReference type="EMBL" id="MFC4409054.1"/>
    </source>
</evidence>
<evidence type="ECO:0000259" key="1">
    <source>
        <dbReference type="Pfam" id="PF01909"/>
    </source>
</evidence>
<dbReference type="Proteomes" id="UP001595817">
    <property type="component" value="Unassembled WGS sequence"/>
</dbReference>
<comment type="caution">
    <text evidence="2">The sequence shown here is derived from an EMBL/GenBank/DDBJ whole genome shotgun (WGS) entry which is preliminary data.</text>
</comment>
<organism evidence="2 3">
    <name type="scientific">Chungangia koreensis</name>
    <dbReference type="NCBI Taxonomy" id="752657"/>
    <lineage>
        <taxon>Bacteria</taxon>
        <taxon>Bacillati</taxon>
        <taxon>Bacillota</taxon>
        <taxon>Bacilli</taxon>
        <taxon>Lactobacillales</taxon>
        <taxon>Chungangia</taxon>
    </lineage>
</organism>
<dbReference type="RefSeq" id="WP_378151403.1">
    <property type="nucleotide sequence ID" value="NZ_JBHSEC010000001.1"/>
</dbReference>
<keyword evidence="3" id="KW-1185">Reference proteome</keyword>
<name>A0ABV8X1R9_9LACT</name>
<proteinExistence type="predicted"/>
<dbReference type="SUPFAM" id="SSF81301">
    <property type="entry name" value="Nucleotidyltransferase"/>
    <property type="match status" value="1"/>
</dbReference>
<reference evidence="3" key="1">
    <citation type="journal article" date="2019" name="Int. J. Syst. Evol. Microbiol.">
        <title>The Global Catalogue of Microorganisms (GCM) 10K type strain sequencing project: providing services to taxonomists for standard genome sequencing and annotation.</title>
        <authorList>
            <consortium name="The Broad Institute Genomics Platform"/>
            <consortium name="The Broad Institute Genome Sequencing Center for Infectious Disease"/>
            <person name="Wu L."/>
            <person name="Ma J."/>
        </authorList>
    </citation>
    <scope>NUCLEOTIDE SEQUENCE [LARGE SCALE GENOMIC DNA]</scope>
    <source>
        <strain evidence="3">CCUG 59778</strain>
    </source>
</reference>
<sequence>MLNEAIVKITESLKTDERVRAIFLKGSFGRGEEDEYSDIDLYCLVDETDVDEFLKDRLRHLKEYGEFLFHEDIFIVAPQIIAVYENLVHVDLFTVTEKTYINKDYMKVLNDPENRLQKFEGTQNLKLSGPEFQDAIEYVAWFLFQYKKSADRGNDVWSVNMLHHVTTHLARVLLHRYNPSRAQLGLKALETSLPIEVMKKVRSIFEHMTPSGHGEAARLIVVLLKELDEWAFTEAADPQTIRPLWDRMIQTFY</sequence>